<name>A0A8D8WWC7_9HEMI</name>
<dbReference type="InterPro" id="IPR036397">
    <property type="entry name" value="RNaseH_sf"/>
</dbReference>
<dbReference type="SUPFAM" id="SSF53098">
    <property type="entry name" value="Ribonuclease H-like"/>
    <property type="match status" value="1"/>
</dbReference>
<dbReference type="EMBL" id="HBUF01355402">
    <property type="protein sequence ID" value="CAG6717079.1"/>
    <property type="molecule type" value="Transcribed_RNA"/>
</dbReference>
<dbReference type="EMBL" id="HBUF01355401">
    <property type="protein sequence ID" value="CAG6717077.1"/>
    <property type="molecule type" value="Transcribed_RNA"/>
</dbReference>
<dbReference type="AlphaFoldDB" id="A0A8D8WWC7"/>
<dbReference type="EMBL" id="HBUF01355400">
    <property type="protein sequence ID" value="CAG6717075.1"/>
    <property type="molecule type" value="Transcribed_RNA"/>
</dbReference>
<accession>A0A8D8WWC7</accession>
<dbReference type="GO" id="GO:0003676">
    <property type="term" value="F:nucleic acid binding"/>
    <property type="evidence" value="ECO:0007669"/>
    <property type="project" value="InterPro"/>
</dbReference>
<dbReference type="EMBL" id="HBUF01122505">
    <property type="protein sequence ID" value="CAG6642446.1"/>
    <property type="molecule type" value="Transcribed_RNA"/>
</dbReference>
<protein>
    <recommendedName>
        <fullName evidence="2">RNase H type-1 domain-containing protein</fullName>
    </recommendedName>
</protein>
<dbReference type="InterPro" id="IPR012337">
    <property type="entry name" value="RNaseH-like_sf"/>
</dbReference>
<dbReference type="Gene3D" id="3.30.420.10">
    <property type="entry name" value="Ribonuclease H-like superfamily/Ribonuclease H"/>
    <property type="match status" value="1"/>
</dbReference>
<sequence>MFVEYIMSFSTVRLICVLTFVSVCVHNISGDKISRLQKQWFNDVDGLIDVFVGICTENDNEPEAKAGIGVWFNSFHRSNKAEAYEGLRPTHLKAAMQGIITTCKQAMEAGVYNLRIHINNKQVIDICQNYLADWKANNWFKSNGRVMRYKEHLEKLYDTLKQMDNVEYIYVKRVGLYDESTLAYTLAKYGMSQYLRKVLKPLWRATRSTTEQITTTIKEPFREVKKIIRKTPKNATKTEDQ</sequence>
<evidence type="ECO:0000313" key="1">
    <source>
        <dbReference type="EMBL" id="CAG6672830.1"/>
    </source>
</evidence>
<evidence type="ECO:0008006" key="2">
    <source>
        <dbReference type="Google" id="ProtNLM"/>
    </source>
</evidence>
<dbReference type="EMBL" id="HBUF01229608">
    <property type="protein sequence ID" value="CAG6672830.1"/>
    <property type="molecule type" value="Transcribed_RNA"/>
</dbReference>
<organism evidence="1">
    <name type="scientific">Cacopsylla melanoneura</name>
    <dbReference type="NCBI Taxonomy" id="428564"/>
    <lineage>
        <taxon>Eukaryota</taxon>
        <taxon>Metazoa</taxon>
        <taxon>Ecdysozoa</taxon>
        <taxon>Arthropoda</taxon>
        <taxon>Hexapoda</taxon>
        <taxon>Insecta</taxon>
        <taxon>Pterygota</taxon>
        <taxon>Neoptera</taxon>
        <taxon>Paraneoptera</taxon>
        <taxon>Hemiptera</taxon>
        <taxon>Sternorrhyncha</taxon>
        <taxon>Psylloidea</taxon>
        <taxon>Psyllidae</taxon>
        <taxon>Psyllinae</taxon>
        <taxon>Cacopsylla</taxon>
    </lineage>
</organism>
<reference evidence="1" key="1">
    <citation type="submission" date="2021-05" db="EMBL/GenBank/DDBJ databases">
        <authorList>
            <person name="Alioto T."/>
            <person name="Alioto T."/>
            <person name="Gomez Garrido J."/>
        </authorList>
    </citation>
    <scope>NUCLEOTIDE SEQUENCE</scope>
</reference>
<dbReference type="EMBL" id="HBUF01661349">
    <property type="protein sequence ID" value="CAG6788715.1"/>
    <property type="molecule type" value="Transcribed_RNA"/>
</dbReference>
<dbReference type="EMBL" id="HBUF01229607">
    <property type="protein sequence ID" value="CAG6672829.1"/>
    <property type="molecule type" value="Transcribed_RNA"/>
</dbReference>
<dbReference type="EMBL" id="HBUF01229606">
    <property type="protein sequence ID" value="CAG6672828.1"/>
    <property type="molecule type" value="Transcribed_RNA"/>
</dbReference>
<dbReference type="EMBL" id="HBUF01661348">
    <property type="protein sequence ID" value="CAG6788714.1"/>
    <property type="molecule type" value="Transcribed_RNA"/>
</dbReference>
<dbReference type="EMBL" id="HBUF01122504">
    <property type="protein sequence ID" value="CAG6642445.1"/>
    <property type="molecule type" value="Transcribed_RNA"/>
</dbReference>
<proteinExistence type="predicted"/>